<sequence>MRSGIPRKYRCRRADADFIAAGQLIDCKATIHPEHIGAPAIHQLAGYLLLSYEDHYHLDSVSLYLARQGQLIGWTSQEFLDLLGARQPLDQLRADCRAALAPPPPPEPTQIPRQVTSTQESLFDADS</sequence>
<name>A0ABP7H6M6_9ACTN</name>
<evidence type="ECO:0000256" key="1">
    <source>
        <dbReference type="SAM" id="MobiDB-lite"/>
    </source>
</evidence>
<organism evidence="2 3">
    <name type="scientific">Streptomyces coacervatus</name>
    <dbReference type="NCBI Taxonomy" id="647381"/>
    <lineage>
        <taxon>Bacteria</taxon>
        <taxon>Bacillati</taxon>
        <taxon>Actinomycetota</taxon>
        <taxon>Actinomycetes</taxon>
        <taxon>Kitasatosporales</taxon>
        <taxon>Streptomycetaceae</taxon>
        <taxon>Streptomyces</taxon>
    </lineage>
</organism>
<dbReference type="EMBL" id="BAABDE010000007">
    <property type="protein sequence ID" value="GAA3783774.1"/>
    <property type="molecule type" value="Genomic_DNA"/>
</dbReference>
<accession>A0ABP7H6M6</accession>
<protein>
    <submittedName>
        <fullName evidence="2">Uncharacterized protein</fullName>
    </submittedName>
</protein>
<keyword evidence="3" id="KW-1185">Reference proteome</keyword>
<feature type="region of interest" description="Disordered" evidence="1">
    <location>
        <begin position="98"/>
        <end position="127"/>
    </location>
</feature>
<feature type="compositionally biased region" description="Polar residues" evidence="1">
    <location>
        <begin position="111"/>
        <end position="121"/>
    </location>
</feature>
<proteinExistence type="predicted"/>
<evidence type="ECO:0000313" key="2">
    <source>
        <dbReference type="EMBL" id="GAA3783774.1"/>
    </source>
</evidence>
<gene>
    <name evidence="2" type="ORF">GCM10022403_018060</name>
</gene>
<reference evidence="3" key="1">
    <citation type="journal article" date="2019" name="Int. J. Syst. Evol. Microbiol.">
        <title>The Global Catalogue of Microorganisms (GCM) 10K type strain sequencing project: providing services to taxonomists for standard genome sequencing and annotation.</title>
        <authorList>
            <consortium name="The Broad Institute Genomics Platform"/>
            <consortium name="The Broad Institute Genome Sequencing Center for Infectious Disease"/>
            <person name="Wu L."/>
            <person name="Ma J."/>
        </authorList>
    </citation>
    <scope>NUCLEOTIDE SEQUENCE [LARGE SCALE GENOMIC DNA]</scope>
    <source>
        <strain evidence="3">JCM 17138</strain>
    </source>
</reference>
<dbReference type="Proteomes" id="UP001501009">
    <property type="component" value="Unassembled WGS sequence"/>
</dbReference>
<comment type="caution">
    <text evidence="2">The sequence shown here is derived from an EMBL/GenBank/DDBJ whole genome shotgun (WGS) entry which is preliminary data.</text>
</comment>
<dbReference type="RefSeq" id="WP_275779374.1">
    <property type="nucleotide sequence ID" value="NZ_BAABDE010000007.1"/>
</dbReference>
<evidence type="ECO:0000313" key="3">
    <source>
        <dbReference type="Proteomes" id="UP001501009"/>
    </source>
</evidence>